<keyword evidence="1" id="KW-0812">Transmembrane</keyword>
<feature type="transmembrane region" description="Helical" evidence="1">
    <location>
        <begin position="289"/>
        <end position="312"/>
    </location>
</feature>
<feature type="transmembrane region" description="Helical" evidence="1">
    <location>
        <begin position="61"/>
        <end position="83"/>
    </location>
</feature>
<dbReference type="InterPro" id="IPR010293">
    <property type="entry name" value="Sbt_1"/>
</dbReference>
<keyword evidence="1" id="KW-1133">Transmembrane helix</keyword>
<dbReference type="PANTHER" id="PTHR40400">
    <property type="entry name" value="SLR1512 PROTEIN"/>
    <property type="match status" value="1"/>
</dbReference>
<evidence type="ECO:0000313" key="2">
    <source>
        <dbReference type="EMBL" id="AZN70574.1"/>
    </source>
</evidence>
<dbReference type="KEGG" id="abaw:D5400_04150"/>
<feature type="transmembrane region" description="Helical" evidence="1">
    <location>
        <begin position="166"/>
        <end position="186"/>
    </location>
</feature>
<feature type="transmembrane region" description="Helical" evidence="1">
    <location>
        <begin position="35"/>
        <end position="54"/>
    </location>
</feature>
<dbReference type="OrthoDB" id="345121at2"/>
<dbReference type="Proteomes" id="UP000268192">
    <property type="component" value="Chromosome"/>
</dbReference>
<feature type="transmembrane region" description="Helical" evidence="1">
    <location>
        <begin position="258"/>
        <end position="277"/>
    </location>
</feature>
<protein>
    <submittedName>
        <fullName evidence="2">Sodium-dependent bicarbonate transport family permease</fullName>
    </submittedName>
</protein>
<proteinExistence type="predicted"/>
<dbReference type="Pfam" id="PF05982">
    <property type="entry name" value="Sbt_1"/>
    <property type="match status" value="1"/>
</dbReference>
<keyword evidence="1" id="KW-0472">Membrane</keyword>
<evidence type="ECO:0000256" key="1">
    <source>
        <dbReference type="SAM" id="Phobius"/>
    </source>
</evidence>
<name>A0A3S9B0T8_9HYPH</name>
<accession>A0A3S9B0T8</accession>
<reference evidence="2 3" key="1">
    <citation type="submission" date="2018-09" db="EMBL/GenBank/DDBJ databases">
        <title>Marinorhizobium profundi gen. nov., sp. nov., isolated from a deep-sea sediment sample from the New Britain Trench and proposal of Marinorhizobiaceae fam. nov. in the order Rhizobiales of the class Alphaproteobacteria.</title>
        <authorList>
            <person name="Cao J."/>
        </authorList>
    </citation>
    <scope>NUCLEOTIDE SEQUENCE [LARGE SCALE GENOMIC DNA]</scope>
    <source>
        <strain evidence="2 3">WS11</strain>
    </source>
</reference>
<gene>
    <name evidence="2" type="ORF">D5400_04150</name>
</gene>
<feature type="transmembrane region" description="Helical" evidence="1">
    <location>
        <begin position="229"/>
        <end position="252"/>
    </location>
</feature>
<sequence>MIATLFSPMVLFFGLGALAAIARSDLTVPEAAGKLMAIYLMVAIGLKGGVAVAAEGVTGDLIVAALIGLALSLVLPLTAFWLARTFARQSRVDAASIAAHYGSVSVVTYVAGIEALKLAGLPASGFMVAVLALMEMPAIVVALVLARRTTTGESALPASRLMHEALFNGSIVLLVGSFVIGLVIGGEGYVQIAPVFEAGFRGVLCLFLLDMGLIAARRLIETRSLTLKLGLLAVAMPLLHGFVGTALGVMAGLGTANAAAMGILAASASYIAVPAALRMTLPEANAGTSLAMSLGVTFPFNVTLGIPLYIWMAQSLAYS</sequence>
<organism evidence="2 3">
    <name type="scientific">Georhizobium profundi</name>
    <dbReference type="NCBI Taxonomy" id="2341112"/>
    <lineage>
        <taxon>Bacteria</taxon>
        <taxon>Pseudomonadati</taxon>
        <taxon>Pseudomonadota</taxon>
        <taxon>Alphaproteobacteria</taxon>
        <taxon>Hyphomicrobiales</taxon>
        <taxon>Rhizobiaceae</taxon>
        <taxon>Georhizobium</taxon>
    </lineage>
</organism>
<feature type="transmembrane region" description="Helical" evidence="1">
    <location>
        <begin position="198"/>
        <end position="217"/>
    </location>
</feature>
<keyword evidence="3" id="KW-1185">Reference proteome</keyword>
<dbReference type="AlphaFoldDB" id="A0A3S9B0T8"/>
<dbReference type="EMBL" id="CP032509">
    <property type="protein sequence ID" value="AZN70574.1"/>
    <property type="molecule type" value="Genomic_DNA"/>
</dbReference>
<dbReference type="PANTHER" id="PTHR40400:SF1">
    <property type="entry name" value="SLR1512 PROTEIN"/>
    <property type="match status" value="1"/>
</dbReference>
<evidence type="ECO:0000313" key="3">
    <source>
        <dbReference type="Proteomes" id="UP000268192"/>
    </source>
</evidence>
<dbReference type="RefSeq" id="WP_126007923.1">
    <property type="nucleotide sequence ID" value="NZ_CP032509.1"/>
</dbReference>
<feature type="transmembrane region" description="Helical" evidence="1">
    <location>
        <begin position="126"/>
        <end position="146"/>
    </location>
</feature>